<gene>
    <name evidence="2" type="ORF">LHA35_25950</name>
</gene>
<reference evidence="2" key="1">
    <citation type="submission" date="2021-10" db="EMBL/GenBank/DDBJ databases">
        <title>Roseicella aerolatum sp. nov., isolated from aerosols of e-waste dismantling site.</title>
        <authorList>
            <person name="Qin T."/>
        </authorList>
    </citation>
    <scope>NUCLEOTIDE SEQUENCE</scope>
    <source>
        <strain evidence="2">GB24</strain>
    </source>
</reference>
<dbReference type="EMBL" id="JAJAQI010000069">
    <property type="protein sequence ID" value="MCB4825173.1"/>
    <property type="molecule type" value="Genomic_DNA"/>
</dbReference>
<organism evidence="2 3">
    <name type="scientific">Roseicella aerolata</name>
    <dbReference type="NCBI Taxonomy" id="2883479"/>
    <lineage>
        <taxon>Bacteria</taxon>
        <taxon>Pseudomonadati</taxon>
        <taxon>Pseudomonadota</taxon>
        <taxon>Alphaproteobacteria</taxon>
        <taxon>Acetobacterales</taxon>
        <taxon>Roseomonadaceae</taxon>
        <taxon>Roseicella</taxon>
    </lineage>
</organism>
<accession>A0A9X1LDI1</accession>
<keyword evidence="1" id="KW-1133">Transmembrane helix</keyword>
<dbReference type="RefSeq" id="WP_226613897.1">
    <property type="nucleotide sequence ID" value="NZ_JAJAQI010000069.1"/>
</dbReference>
<proteinExistence type="predicted"/>
<protein>
    <submittedName>
        <fullName evidence="2">DoxX family protein</fullName>
    </submittedName>
</protein>
<keyword evidence="1" id="KW-0472">Membrane</keyword>
<dbReference type="Proteomes" id="UP001139311">
    <property type="component" value="Unassembled WGS sequence"/>
</dbReference>
<feature type="transmembrane region" description="Helical" evidence="1">
    <location>
        <begin position="65"/>
        <end position="82"/>
    </location>
</feature>
<dbReference type="AlphaFoldDB" id="A0A9X1LDI1"/>
<evidence type="ECO:0000313" key="3">
    <source>
        <dbReference type="Proteomes" id="UP001139311"/>
    </source>
</evidence>
<keyword evidence="3" id="KW-1185">Reference proteome</keyword>
<evidence type="ECO:0000256" key="1">
    <source>
        <dbReference type="SAM" id="Phobius"/>
    </source>
</evidence>
<feature type="transmembrane region" description="Helical" evidence="1">
    <location>
        <begin position="119"/>
        <end position="137"/>
    </location>
</feature>
<comment type="caution">
    <text evidence="2">The sequence shown here is derived from an EMBL/GenBank/DDBJ whole genome shotgun (WGS) entry which is preliminary data.</text>
</comment>
<name>A0A9X1LDI1_9PROT</name>
<evidence type="ECO:0000313" key="2">
    <source>
        <dbReference type="EMBL" id="MCB4825173.1"/>
    </source>
</evidence>
<feature type="transmembrane region" description="Helical" evidence="1">
    <location>
        <begin position="89"/>
        <end position="107"/>
    </location>
</feature>
<sequence>MSTTTLHRGLGLQRTLRLLCWPAALWIAYELLWYEQFKLTGNEGSVYLFTILSDWLGTPGGEKPFRLFVALIEIVAAVLVLIPRSQALGGLLTVGIMSGAIFFHTVSPLGIDPYGDGGVLFKEACFTFLMGLLIAWVRRDELLALARRIAGRLRPAAA</sequence>
<keyword evidence="1" id="KW-0812">Transmembrane</keyword>